<gene>
    <name evidence="5" type="ORF">AL503_013555</name>
</gene>
<name>A0A2K0A9P4_STAHA</name>
<dbReference type="GO" id="GO:0003700">
    <property type="term" value="F:DNA-binding transcription factor activity"/>
    <property type="evidence" value="ECO:0007669"/>
    <property type="project" value="InterPro"/>
</dbReference>
<dbReference type="SUPFAM" id="SSF46689">
    <property type="entry name" value="Homeodomain-like"/>
    <property type="match status" value="1"/>
</dbReference>
<keyword evidence="2" id="KW-0238">DNA-binding</keyword>
<accession>A0A2K0A9P4</accession>
<dbReference type="PANTHER" id="PTHR43280">
    <property type="entry name" value="ARAC-FAMILY TRANSCRIPTIONAL REGULATOR"/>
    <property type="match status" value="1"/>
</dbReference>
<sequence>MSNTNIHILTKNEYKMTRCQDGIILLFPIEGQLKLQHFTKTVNVENDIYVINNTDIFSILKNKKTIMLYIASDWFRDRHFDFFNYKYSTNLVKSINSIKRALLQLVLNHLNADSVSEDTTYITSVVDIIGKEGAIEKSITNHQYNFSFYGELSEILEYINQNITKKLTLMGIASKLFTSKSNLSAQFNQLLNMGFKTYVDTLKIANSFEWLLTTEYTISLISEKVGFSNASSYSKTFKNYVGMTPNEYRYCDRYEKFIDMDYENIIEGNIDYINQLIKIKQQYYNQHDEHIIYADSTIGSTVNPYYLVIQINTIEEIRLLFFQDFARPLYYEHSTLKFYLNVDMRDIKNQMTKYERQRLFEYIIINELNVVFRLEDLTLTDFLESNFEDIANYFREHQLPTSGNHKLGLVFDLDEVNLKSIYRIILKIQHKTQQFSFGLEISKLLNDPVLFKTLESQIKRINFEFLYIDNAQLKMPYLIEQNEHLLVKNILQYQNIRQILKQFDLEDQKIIFLNFENHKFLNSKYNDLNNSAPLLIETFVRTASYFNGIGFNFKHSGNLFNALHIFDENGFKSILGTILEQLIEISMKPKLFNENYILIDDEDQYTVLIYDWRVLESESLQVNYDQTYIFIDFTDDVLKDTYLVQIQLVDDYNGNINHLISQRIRKKHKWSKRFLRKLDYLIHPTFQMIEHNFNNAPLQIKLNYNALYIVKILKK</sequence>
<evidence type="ECO:0000256" key="1">
    <source>
        <dbReference type="ARBA" id="ARBA00023015"/>
    </source>
</evidence>
<feature type="domain" description="HTH araC/xylS-type" evidence="4">
    <location>
        <begin position="153"/>
        <end position="251"/>
    </location>
</feature>
<proteinExistence type="predicted"/>
<evidence type="ECO:0000313" key="5">
    <source>
        <dbReference type="EMBL" id="PNN21747.1"/>
    </source>
</evidence>
<dbReference type="EMBL" id="LORN02000015">
    <property type="protein sequence ID" value="PNN21747.1"/>
    <property type="molecule type" value="Genomic_DNA"/>
</dbReference>
<keyword evidence="1" id="KW-0805">Transcription regulation</keyword>
<dbReference type="InterPro" id="IPR020449">
    <property type="entry name" value="Tscrpt_reg_AraC-type_HTH"/>
</dbReference>
<dbReference type="RefSeq" id="WP_037548343.1">
    <property type="nucleotide sequence ID" value="NZ_JBBLSD010000001.1"/>
</dbReference>
<evidence type="ECO:0000259" key="4">
    <source>
        <dbReference type="PROSITE" id="PS01124"/>
    </source>
</evidence>
<evidence type="ECO:0000256" key="3">
    <source>
        <dbReference type="ARBA" id="ARBA00023163"/>
    </source>
</evidence>
<dbReference type="SMART" id="SM00342">
    <property type="entry name" value="HTH_ARAC"/>
    <property type="match status" value="1"/>
</dbReference>
<dbReference type="PRINTS" id="PR00032">
    <property type="entry name" value="HTHARAC"/>
</dbReference>
<reference evidence="5 6" key="1">
    <citation type="submission" date="2017-12" db="EMBL/GenBank/DDBJ databases">
        <title>FDA dAtabase for Regulatory Grade micrObial Sequences (FDA-ARGOS): Supporting development and validation of Infectious Disease Dx tests.</title>
        <authorList>
            <person name="Hoffmann M."/>
            <person name="Allard M."/>
            <person name="Evans P."/>
            <person name="Brown E."/>
            <person name="Tallon L."/>
            <person name="Sadzewicz L."/>
            <person name="Sengamalay N."/>
            <person name="Ott S."/>
            <person name="Godinez A."/>
            <person name="Nagaraj S."/>
            <person name="Vavikolanu K."/>
            <person name="Aluvathingal J."/>
            <person name="Nadendla S."/>
            <person name="Sichtig H."/>
        </authorList>
    </citation>
    <scope>NUCLEOTIDE SEQUENCE [LARGE SCALE GENOMIC DNA]</scope>
    <source>
        <strain evidence="5 6">FDAARGOS_148</strain>
    </source>
</reference>
<comment type="caution">
    <text evidence="5">The sequence shown here is derived from an EMBL/GenBank/DDBJ whole genome shotgun (WGS) entry which is preliminary data.</text>
</comment>
<dbReference type="GO" id="GO:0043565">
    <property type="term" value="F:sequence-specific DNA binding"/>
    <property type="evidence" value="ECO:0007669"/>
    <property type="project" value="InterPro"/>
</dbReference>
<keyword evidence="3" id="KW-0804">Transcription</keyword>
<dbReference type="InterPro" id="IPR009057">
    <property type="entry name" value="Homeodomain-like_sf"/>
</dbReference>
<dbReference type="Pfam" id="PF12833">
    <property type="entry name" value="HTH_18"/>
    <property type="match status" value="1"/>
</dbReference>
<dbReference type="Proteomes" id="UP000053523">
    <property type="component" value="Unassembled WGS sequence"/>
</dbReference>
<dbReference type="PANTHER" id="PTHR43280:SF26">
    <property type="entry name" value="ARAC-FAMILY TRANSCRIPTIONAL REGULATOR"/>
    <property type="match status" value="1"/>
</dbReference>
<organism evidence="5 6">
    <name type="scientific">Staphylococcus haemolyticus</name>
    <dbReference type="NCBI Taxonomy" id="1283"/>
    <lineage>
        <taxon>Bacteria</taxon>
        <taxon>Bacillati</taxon>
        <taxon>Bacillota</taxon>
        <taxon>Bacilli</taxon>
        <taxon>Bacillales</taxon>
        <taxon>Staphylococcaceae</taxon>
        <taxon>Staphylococcus</taxon>
    </lineage>
</organism>
<dbReference type="InterPro" id="IPR018060">
    <property type="entry name" value="HTH_AraC"/>
</dbReference>
<dbReference type="AlphaFoldDB" id="A0A2K0A9P4"/>
<evidence type="ECO:0000256" key="2">
    <source>
        <dbReference type="ARBA" id="ARBA00023125"/>
    </source>
</evidence>
<dbReference type="Gene3D" id="1.10.10.60">
    <property type="entry name" value="Homeodomain-like"/>
    <property type="match status" value="2"/>
</dbReference>
<evidence type="ECO:0000313" key="6">
    <source>
        <dbReference type="Proteomes" id="UP000053523"/>
    </source>
</evidence>
<dbReference type="PROSITE" id="PS01124">
    <property type="entry name" value="HTH_ARAC_FAMILY_2"/>
    <property type="match status" value="1"/>
</dbReference>
<protein>
    <submittedName>
        <fullName evidence="5">AraC family transcriptional regulator</fullName>
    </submittedName>
</protein>